<comment type="subcellular location">
    <subcellularLocation>
        <location evidence="1">Cell membrane</location>
        <topology evidence="1">Multi-pass membrane protein</topology>
    </subcellularLocation>
</comment>
<dbReference type="InterPro" id="IPR003439">
    <property type="entry name" value="ABC_transporter-like_ATP-bd"/>
</dbReference>
<accession>A0A1W2DVI4</accession>
<dbReference type="SUPFAM" id="SSF90123">
    <property type="entry name" value="ABC transporter transmembrane region"/>
    <property type="match status" value="1"/>
</dbReference>
<dbReference type="GO" id="GO:0140359">
    <property type="term" value="F:ABC-type transporter activity"/>
    <property type="evidence" value="ECO:0007669"/>
    <property type="project" value="InterPro"/>
</dbReference>
<dbReference type="InterPro" id="IPR027417">
    <property type="entry name" value="P-loop_NTPase"/>
</dbReference>
<evidence type="ECO:0000256" key="6">
    <source>
        <dbReference type="ARBA" id="ARBA00023136"/>
    </source>
</evidence>
<sequence>MKQQPEHHRPKPVKSLFERLGRGGTIAMATATGAVIAAGFLANLPAVYLGDIVDMIVENGAASEVWPIFLMIVAVLLVRILLVVMQKFLVERTAVGLQRNVTMGNLRKILSLRVDAIQSLRSGEVAVLLDKRVHGMVRWLKLIFLDAIPLLAIAIPAVIFAFRENFYAGGVILIVLALSAIVTVLQIRSQKGIRITLIQKAASLAGQITELLSHLDFVRASDMAKNVRSRFDGETRVIKETEFLHHKWMMAFDAIKGLIEDLGQALVVGIGIFFVVGDNMTPGTILTLAMLYKSAAIPLQQLHRVADEMHEAALHIDAANKVIDAADDPGLSGAVAPAFVAGTPVVHTRGLSLRRTALDGTKEITLDEIDLDIHAGEVIGIAGPSGGGKTTLLKAILGLLPDYDGKLEVFGAEVRDVAKGTLADLVSYGPQKPYVRKATVRANIVECVVREGDVENAVLEQALTTARLDLPLGKELTERGDNISPGQVQRLSLARVFAKKTARLVVLDEATSGLDGKTQAELMDELRCHAQGRAMVMVAHRLDTLVWADRIVVLDRGRIVQSGHYEELAATPGMFANLLGEEVSKQPIAAE</sequence>
<evidence type="ECO:0000256" key="4">
    <source>
        <dbReference type="ARBA" id="ARBA00022840"/>
    </source>
</evidence>
<dbReference type="Pfam" id="PF00005">
    <property type="entry name" value="ABC_tran"/>
    <property type="match status" value="1"/>
</dbReference>
<dbReference type="RefSeq" id="WP_084354014.1">
    <property type="nucleotide sequence ID" value="NZ_FWYD01000018.1"/>
</dbReference>
<keyword evidence="3" id="KW-0547">Nucleotide-binding</keyword>
<dbReference type="SMART" id="SM00382">
    <property type="entry name" value="AAA"/>
    <property type="match status" value="1"/>
</dbReference>
<keyword evidence="11" id="KW-1185">Reference proteome</keyword>
<evidence type="ECO:0000256" key="1">
    <source>
        <dbReference type="ARBA" id="ARBA00004651"/>
    </source>
</evidence>
<keyword evidence="4 10" id="KW-0067">ATP-binding</keyword>
<evidence type="ECO:0000256" key="2">
    <source>
        <dbReference type="ARBA" id="ARBA00022692"/>
    </source>
</evidence>
<dbReference type="InterPro" id="IPR011527">
    <property type="entry name" value="ABC1_TM_dom"/>
</dbReference>
<dbReference type="CDD" id="cd03228">
    <property type="entry name" value="ABCC_MRP_Like"/>
    <property type="match status" value="1"/>
</dbReference>
<dbReference type="InterPro" id="IPR039421">
    <property type="entry name" value="Type_1_exporter"/>
</dbReference>
<keyword evidence="2 7" id="KW-0812">Transmembrane</keyword>
<feature type="transmembrane region" description="Helical" evidence="7">
    <location>
        <begin position="166"/>
        <end position="185"/>
    </location>
</feature>
<feature type="transmembrane region" description="Helical" evidence="7">
    <location>
        <begin position="65"/>
        <end position="84"/>
    </location>
</feature>
<name>A0A1W2DVI4_9RHOB</name>
<evidence type="ECO:0000259" key="9">
    <source>
        <dbReference type="PROSITE" id="PS50929"/>
    </source>
</evidence>
<evidence type="ECO:0000256" key="7">
    <source>
        <dbReference type="SAM" id="Phobius"/>
    </source>
</evidence>
<evidence type="ECO:0000313" key="10">
    <source>
        <dbReference type="EMBL" id="SMD01102.1"/>
    </source>
</evidence>
<evidence type="ECO:0000259" key="8">
    <source>
        <dbReference type="PROSITE" id="PS50893"/>
    </source>
</evidence>
<dbReference type="STRING" id="1387277.SAMN06295998_11820"/>
<dbReference type="Proteomes" id="UP000192330">
    <property type="component" value="Unassembled WGS sequence"/>
</dbReference>
<dbReference type="GO" id="GO:0016887">
    <property type="term" value="F:ATP hydrolysis activity"/>
    <property type="evidence" value="ECO:0007669"/>
    <property type="project" value="InterPro"/>
</dbReference>
<dbReference type="PANTHER" id="PTHR24221">
    <property type="entry name" value="ATP-BINDING CASSETTE SUB-FAMILY B"/>
    <property type="match status" value="1"/>
</dbReference>
<dbReference type="PROSITE" id="PS50929">
    <property type="entry name" value="ABC_TM1F"/>
    <property type="match status" value="1"/>
</dbReference>
<proteinExistence type="predicted"/>
<feature type="domain" description="ABC transmembrane type-1" evidence="9">
    <location>
        <begin position="29"/>
        <end position="311"/>
    </location>
</feature>
<dbReference type="OrthoDB" id="9808328at2"/>
<reference evidence="10 11" key="1">
    <citation type="submission" date="2017-04" db="EMBL/GenBank/DDBJ databases">
        <authorList>
            <person name="Afonso C.L."/>
            <person name="Miller P.J."/>
            <person name="Scott M.A."/>
            <person name="Spackman E."/>
            <person name="Goraichik I."/>
            <person name="Dimitrov K.M."/>
            <person name="Suarez D.L."/>
            <person name="Swayne D.E."/>
        </authorList>
    </citation>
    <scope>NUCLEOTIDE SEQUENCE [LARGE SCALE GENOMIC DNA]</scope>
    <source>
        <strain evidence="10 11">CGMCC 1.12644</strain>
    </source>
</reference>
<evidence type="ECO:0000256" key="5">
    <source>
        <dbReference type="ARBA" id="ARBA00022989"/>
    </source>
</evidence>
<evidence type="ECO:0000313" key="11">
    <source>
        <dbReference type="Proteomes" id="UP000192330"/>
    </source>
</evidence>
<evidence type="ECO:0000256" key="3">
    <source>
        <dbReference type="ARBA" id="ARBA00022741"/>
    </source>
</evidence>
<feature type="transmembrane region" description="Helical" evidence="7">
    <location>
        <begin position="139"/>
        <end position="160"/>
    </location>
</feature>
<dbReference type="Gene3D" id="1.20.1560.10">
    <property type="entry name" value="ABC transporter type 1, transmembrane domain"/>
    <property type="match status" value="1"/>
</dbReference>
<keyword evidence="5 7" id="KW-1133">Transmembrane helix</keyword>
<feature type="domain" description="ABC transporter" evidence="8">
    <location>
        <begin position="346"/>
        <end position="581"/>
    </location>
</feature>
<feature type="transmembrane region" description="Helical" evidence="7">
    <location>
        <begin position="20"/>
        <end position="45"/>
    </location>
</feature>
<organism evidence="10 11">
    <name type="scientific">Primorskyibacter flagellatus</name>
    <dbReference type="NCBI Taxonomy" id="1387277"/>
    <lineage>
        <taxon>Bacteria</taxon>
        <taxon>Pseudomonadati</taxon>
        <taxon>Pseudomonadota</taxon>
        <taxon>Alphaproteobacteria</taxon>
        <taxon>Rhodobacterales</taxon>
        <taxon>Roseobacteraceae</taxon>
        <taxon>Primorskyibacter</taxon>
    </lineage>
</organism>
<keyword evidence="6 7" id="KW-0472">Membrane</keyword>
<dbReference type="AlphaFoldDB" id="A0A1W2DVI4"/>
<dbReference type="Gene3D" id="3.40.50.300">
    <property type="entry name" value="P-loop containing nucleotide triphosphate hydrolases"/>
    <property type="match status" value="1"/>
</dbReference>
<dbReference type="GO" id="GO:0005524">
    <property type="term" value="F:ATP binding"/>
    <property type="evidence" value="ECO:0007669"/>
    <property type="project" value="UniProtKB-KW"/>
</dbReference>
<dbReference type="Pfam" id="PF00664">
    <property type="entry name" value="ABC_membrane"/>
    <property type="match status" value="1"/>
</dbReference>
<dbReference type="InterPro" id="IPR003593">
    <property type="entry name" value="AAA+_ATPase"/>
</dbReference>
<dbReference type="PROSITE" id="PS50893">
    <property type="entry name" value="ABC_TRANSPORTER_2"/>
    <property type="match status" value="1"/>
</dbReference>
<gene>
    <name evidence="10" type="ORF">SAMN06295998_11820</name>
</gene>
<dbReference type="PANTHER" id="PTHR24221:SF590">
    <property type="entry name" value="COMPONENT LINKED WITH THE ASSEMBLY OF CYTOCHROME' TRANSPORT TRANSMEMBRANE ATP-BINDING PROTEIN ABC TRANSPORTER CYDD-RELATED"/>
    <property type="match status" value="1"/>
</dbReference>
<dbReference type="InterPro" id="IPR036640">
    <property type="entry name" value="ABC1_TM_sf"/>
</dbReference>
<dbReference type="EMBL" id="FWYD01000018">
    <property type="protein sequence ID" value="SMD01102.1"/>
    <property type="molecule type" value="Genomic_DNA"/>
</dbReference>
<protein>
    <submittedName>
        <fullName evidence="10">ATP-binding cassette, subfamily B</fullName>
    </submittedName>
</protein>
<dbReference type="GO" id="GO:0005886">
    <property type="term" value="C:plasma membrane"/>
    <property type="evidence" value="ECO:0007669"/>
    <property type="project" value="UniProtKB-SubCell"/>
</dbReference>
<dbReference type="SUPFAM" id="SSF52540">
    <property type="entry name" value="P-loop containing nucleoside triphosphate hydrolases"/>
    <property type="match status" value="1"/>
</dbReference>